<dbReference type="EMBL" id="OB669439">
    <property type="protein sequence ID" value="CAD7234674.1"/>
    <property type="molecule type" value="Genomic_DNA"/>
</dbReference>
<sequence>MNCSWGVIQRQSRSDFEIVPDNWICRSPTNGELGVFMPSIEESLGPTLTLIKMGKKDPVVKSTYKKHRAKAFVRNATLDECRDKVSTMGELLLTDDEPPLESFIHSVEDSAQNQRMFGFSSKTTPTTGFRHSVASSVDQPMSGASPARKTPRSSFQVESVQANSSLHFEASSLSAPRTFPLSQTPPSSRTMAPNRTFPGARILPPNQTTTVKQLSASTPLPEEITKALIEQLARLESKLEAITRDQRKILAFLEHGGFDVEDVLKIVPAKDADSLNATIATLRNAGISGLRGFLRHNGIKTVAKLMEMVLDTTFATEFTLSKKRNSQTNKQMAFDEFGLVDVLS</sequence>
<proteinExistence type="predicted"/>
<dbReference type="AlphaFoldDB" id="A0A7R8ZWU3"/>
<name>A0A7R8ZWU3_9CRUS</name>
<organism evidence="1">
    <name type="scientific">Cyprideis torosa</name>
    <dbReference type="NCBI Taxonomy" id="163714"/>
    <lineage>
        <taxon>Eukaryota</taxon>
        <taxon>Metazoa</taxon>
        <taxon>Ecdysozoa</taxon>
        <taxon>Arthropoda</taxon>
        <taxon>Crustacea</taxon>
        <taxon>Oligostraca</taxon>
        <taxon>Ostracoda</taxon>
        <taxon>Podocopa</taxon>
        <taxon>Podocopida</taxon>
        <taxon>Cytherocopina</taxon>
        <taxon>Cytheroidea</taxon>
        <taxon>Cytherideidae</taxon>
        <taxon>Cyprideis</taxon>
    </lineage>
</organism>
<gene>
    <name evidence="1" type="ORF">CTOB1V02_LOCUS12490</name>
</gene>
<feature type="non-terminal residue" evidence="1">
    <location>
        <position position="1"/>
    </location>
</feature>
<evidence type="ECO:0000313" key="1">
    <source>
        <dbReference type="EMBL" id="CAD7234674.1"/>
    </source>
</evidence>
<reference evidence="1" key="1">
    <citation type="submission" date="2020-11" db="EMBL/GenBank/DDBJ databases">
        <authorList>
            <person name="Tran Van P."/>
        </authorList>
    </citation>
    <scope>NUCLEOTIDE SEQUENCE</scope>
</reference>
<protein>
    <submittedName>
        <fullName evidence="1">Uncharacterized protein</fullName>
    </submittedName>
</protein>
<accession>A0A7R8ZWU3</accession>